<evidence type="ECO:0000256" key="3">
    <source>
        <dbReference type="ARBA" id="ARBA00023163"/>
    </source>
</evidence>
<protein>
    <recommendedName>
        <fullName evidence="4">HTH araC/xylS-type domain-containing protein</fullName>
    </recommendedName>
</protein>
<proteinExistence type="predicted"/>
<name>A0A4Y3IJG1_9VIBR</name>
<keyword evidence="3" id="KW-0804">Transcription</keyword>
<feature type="domain" description="HTH araC/xylS-type" evidence="4">
    <location>
        <begin position="206"/>
        <end position="304"/>
    </location>
</feature>
<evidence type="ECO:0000313" key="6">
    <source>
        <dbReference type="Proteomes" id="UP000318242"/>
    </source>
</evidence>
<dbReference type="InterPro" id="IPR018060">
    <property type="entry name" value="HTH_AraC"/>
</dbReference>
<organism evidence="5 6">
    <name type="scientific">Vibrio comitans NBRC 102076</name>
    <dbReference type="NCBI Taxonomy" id="1219078"/>
    <lineage>
        <taxon>Bacteria</taxon>
        <taxon>Pseudomonadati</taxon>
        <taxon>Pseudomonadota</taxon>
        <taxon>Gammaproteobacteria</taxon>
        <taxon>Vibrionales</taxon>
        <taxon>Vibrionaceae</taxon>
        <taxon>Vibrio</taxon>
    </lineage>
</organism>
<dbReference type="Gene3D" id="1.10.10.60">
    <property type="entry name" value="Homeodomain-like"/>
    <property type="match status" value="1"/>
</dbReference>
<dbReference type="SMART" id="SM00342">
    <property type="entry name" value="HTH_ARAC"/>
    <property type="match status" value="1"/>
</dbReference>
<dbReference type="GO" id="GO:0000976">
    <property type="term" value="F:transcription cis-regulatory region binding"/>
    <property type="evidence" value="ECO:0007669"/>
    <property type="project" value="TreeGrafter"/>
</dbReference>
<evidence type="ECO:0000259" key="4">
    <source>
        <dbReference type="PROSITE" id="PS01124"/>
    </source>
</evidence>
<dbReference type="GO" id="GO:0005829">
    <property type="term" value="C:cytosol"/>
    <property type="evidence" value="ECO:0007669"/>
    <property type="project" value="TreeGrafter"/>
</dbReference>
<dbReference type="EMBL" id="BJLH01000001">
    <property type="protein sequence ID" value="GEA59078.1"/>
    <property type="molecule type" value="Genomic_DNA"/>
</dbReference>
<accession>A0A4Y3IJG1</accession>
<dbReference type="PANTHER" id="PTHR47894:SF1">
    <property type="entry name" value="HTH-TYPE TRANSCRIPTIONAL REGULATOR VQSM"/>
    <property type="match status" value="1"/>
</dbReference>
<dbReference type="PANTHER" id="PTHR47894">
    <property type="entry name" value="HTH-TYPE TRANSCRIPTIONAL REGULATOR GADX"/>
    <property type="match status" value="1"/>
</dbReference>
<dbReference type="PROSITE" id="PS01124">
    <property type="entry name" value="HTH_ARAC_FAMILY_2"/>
    <property type="match status" value="1"/>
</dbReference>
<keyword evidence="1" id="KW-0805">Transcription regulation</keyword>
<dbReference type="InterPro" id="IPR009057">
    <property type="entry name" value="Homeodomain-like_sf"/>
</dbReference>
<dbReference type="AlphaFoldDB" id="A0A4Y3IJG1"/>
<dbReference type="Pfam" id="PF12833">
    <property type="entry name" value="HTH_18"/>
    <property type="match status" value="1"/>
</dbReference>
<reference evidence="5 6" key="1">
    <citation type="submission" date="2019-06" db="EMBL/GenBank/DDBJ databases">
        <title>Whole genome shotgun sequence of Vibrio comitans NBRC 102076.</title>
        <authorList>
            <person name="Hosoyama A."/>
            <person name="Uohara A."/>
            <person name="Ohji S."/>
            <person name="Ichikawa N."/>
        </authorList>
    </citation>
    <scope>NUCLEOTIDE SEQUENCE [LARGE SCALE GENOMIC DNA]</scope>
    <source>
        <strain evidence="5 6">NBRC 102076</strain>
    </source>
</reference>
<comment type="caution">
    <text evidence="5">The sequence shown here is derived from an EMBL/GenBank/DDBJ whole genome shotgun (WGS) entry which is preliminary data.</text>
</comment>
<dbReference type="Proteomes" id="UP000318242">
    <property type="component" value="Unassembled WGS sequence"/>
</dbReference>
<sequence>MLFFIPYLERNKIDWQTIAESVDLPVSYSGSEKWIPIKNFSLFIKKITLLCAPDMPIIVGQEAAESLLRDKRGFFTPDDTFQHALTAIITHSHLLTRQNTYWLEKINGHWCLCNRGNLSVTFPGYAAVEWFRISMLLHLCRHWLGKDWMPIQVNMMTALHQGYQYESLLLKGSEVAYNQPYLKIQLPSLSRFEPLVSRSLHSRNIQEIKLLAETYCHLPSFKIEWLASLFGVTRKTLYRYLKDNNTTFKELKKQAILNKATQLLTESDDSISSVAWRMGYSDVSNFNRAIKAIANKTPTQIRHKNKGLLE</sequence>
<dbReference type="SUPFAM" id="SSF46689">
    <property type="entry name" value="Homeodomain-like"/>
    <property type="match status" value="1"/>
</dbReference>
<evidence type="ECO:0000313" key="5">
    <source>
        <dbReference type="EMBL" id="GEA59078.1"/>
    </source>
</evidence>
<gene>
    <name evidence="5" type="ORF">VCO01S_02710</name>
</gene>
<keyword evidence="6" id="KW-1185">Reference proteome</keyword>
<evidence type="ECO:0000256" key="2">
    <source>
        <dbReference type="ARBA" id="ARBA00023125"/>
    </source>
</evidence>
<dbReference type="GO" id="GO:0003700">
    <property type="term" value="F:DNA-binding transcription factor activity"/>
    <property type="evidence" value="ECO:0007669"/>
    <property type="project" value="InterPro"/>
</dbReference>
<keyword evidence="2" id="KW-0238">DNA-binding</keyword>
<evidence type="ECO:0000256" key="1">
    <source>
        <dbReference type="ARBA" id="ARBA00023015"/>
    </source>
</evidence>